<dbReference type="InterPro" id="IPR011114">
    <property type="entry name" value="RuvA_C"/>
</dbReference>
<dbReference type="SMART" id="SM00278">
    <property type="entry name" value="HhH1"/>
    <property type="match status" value="2"/>
</dbReference>
<dbReference type="GO" id="GO:0005737">
    <property type="term" value="C:cytoplasm"/>
    <property type="evidence" value="ECO:0007669"/>
    <property type="project" value="UniProtKB-SubCell"/>
</dbReference>
<keyword evidence="8" id="KW-0378">Hydrolase</keyword>
<evidence type="ECO:0000313" key="8">
    <source>
        <dbReference type="EMBL" id="GJM55735.1"/>
    </source>
</evidence>
<dbReference type="InterPro" id="IPR010994">
    <property type="entry name" value="RuvA_2-like"/>
</dbReference>
<dbReference type="InterPro" id="IPR036267">
    <property type="entry name" value="RuvA_C_sf"/>
</dbReference>
<evidence type="ECO:0000259" key="7">
    <source>
        <dbReference type="SMART" id="SM00278"/>
    </source>
</evidence>
<dbReference type="RefSeq" id="WP_135978774.1">
    <property type="nucleotide sequence ID" value="NZ_BQKC01000001.1"/>
</dbReference>
<dbReference type="GO" id="GO:0048476">
    <property type="term" value="C:Holliday junction resolvase complex"/>
    <property type="evidence" value="ECO:0007669"/>
    <property type="project" value="UniProtKB-UniRule"/>
</dbReference>
<keyword evidence="1 6" id="KW-0963">Cytoplasm</keyword>
<comment type="caution">
    <text evidence="8">The sequence shown here is derived from an EMBL/GenBank/DDBJ whole genome shotgun (WGS) entry which is preliminary data.</text>
</comment>
<dbReference type="GO" id="GO:0000400">
    <property type="term" value="F:four-way junction DNA binding"/>
    <property type="evidence" value="ECO:0007669"/>
    <property type="project" value="UniProtKB-UniRule"/>
</dbReference>
<dbReference type="InterPro" id="IPR012340">
    <property type="entry name" value="NA-bd_OB-fold"/>
</dbReference>
<keyword evidence="3 6" id="KW-0238">DNA-binding</keyword>
<keyword evidence="9" id="KW-1185">Reference proteome</keyword>
<evidence type="ECO:0000256" key="4">
    <source>
        <dbReference type="ARBA" id="ARBA00023172"/>
    </source>
</evidence>
<feature type="region of interest" description="Domain III" evidence="6">
    <location>
        <begin position="161"/>
        <end position="211"/>
    </location>
</feature>
<organism evidence="8 9">
    <name type="scientific">Granulimonas faecalis</name>
    <dbReference type="NCBI Taxonomy" id="2894155"/>
    <lineage>
        <taxon>Bacteria</taxon>
        <taxon>Bacillati</taxon>
        <taxon>Actinomycetota</taxon>
        <taxon>Coriobacteriia</taxon>
        <taxon>Coriobacteriales</taxon>
        <taxon>Kribbibacteriaceae</taxon>
        <taxon>Granulimonas</taxon>
    </lineage>
</organism>
<evidence type="ECO:0000256" key="6">
    <source>
        <dbReference type="HAMAP-Rule" id="MF_00031"/>
    </source>
</evidence>
<name>A0AAV5B4U1_9ACTN</name>
<dbReference type="GO" id="GO:0009379">
    <property type="term" value="C:Holliday junction helicase complex"/>
    <property type="evidence" value="ECO:0007669"/>
    <property type="project" value="InterPro"/>
</dbReference>
<comment type="subunit">
    <text evidence="6">Homotetramer. Forms an RuvA(8)-RuvB(12)-Holliday junction (HJ) complex. HJ DNA is sandwiched between 2 RuvA tetramers; dsDNA enters through RuvA and exits via RuvB. An RuvB hexamer assembles on each DNA strand where it exits the tetramer. Each RuvB hexamer is contacted by two RuvA subunits (via domain III) on 2 adjacent RuvB subunits; this complex drives branch migration. In the full resolvosome a probable DNA-RuvA(4)-RuvB(12)-RuvC(2) complex forms which resolves the HJ.</text>
</comment>
<comment type="subcellular location">
    <subcellularLocation>
        <location evidence="6">Cytoplasm</location>
    </subcellularLocation>
</comment>
<dbReference type="GO" id="GO:0009378">
    <property type="term" value="F:four-way junction helicase activity"/>
    <property type="evidence" value="ECO:0007669"/>
    <property type="project" value="InterPro"/>
</dbReference>
<keyword evidence="5 6" id="KW-0234">DNA repair</keyword>
<reference evidence="8" key="1">
    <citation type="journal article" date="2022" name="Int. J. Syst. Evol. Microbiol.">
        <title>Granulimonas faecalis gen. nov., sp. nov., and Leptogranulimonas caecicola gen. nov., sp. nov., novel lactate-producing Atopobiaceae bacteria isolated from mouse intestines, and an emended description of the family Atopobiaceae.</title>
        <authorList>
            <person name="Morinaga K."/>
            <person name="Kusada H."/>
            <person name="Sakamoto S."/>
            <person name="Murakami T."/>
            <person name="Toyoda A."/>
            <person name="Mori H."/>
            <person name="Meng X.Y."/>
            <person name="Takashino M."/>
            <person name="Murotomi K."/>
            <person name="Tamaki H."/>
        </authorList>
    </citation>
    <scope>NUCLEOTIDE SEQUENCE</scope>
    <source>
        <strain evidence="8">OPF53</strain>
    </source>
</reference>
<dbReference type="AlphaFoldDB" id="A0AAV5B4U1"/>
<dbReference type="SUPFAM" id="SSF46929">
    <property type="entry name" value="DNA helicase RuvA subunit, C-terminal domain"/>
    <property type="match status" value="1"/>
</dbReference>
<protein>
    <recommendedName>
        <fullName evidence="6">Holliday junction branch migration complex subunit RuvA</fullName>
    </recommendedName>
</protein>
<keyword evidence="8" id="KW-0547">Nucleotide-binding</keyword>
<dbReference type="EMBL" id="BQKC01000001">
    <property type="protein sequence ID" value="GJM55735.1"/>
    <property type="molecule type" value="Genomic_DNA"/>
</dbReference>
<dbReference type="InterPro" id="IPR013849">
    <property type="entry name" value="DNA_helicase_Holl-junc_RuvA_I"/>
</dbReference>
<dbReference type="GO" id="GO:0006310">
    <property type="term" value="P:DNA recombination"/>
    <property type="evidence" value="ECO:0007669"/>
    <property type="project" value="UniProtKB-UniRule"/>
</dbReference>
<dbReference type="Gene3D" id="1.10.150.20">
    <property type="entry name" value="5' to 3' exonuclease, C-terminal subdomain"/>
    <property type="match status" value="1"/>
</dbReference>
<evidence type="ECO:0000256" key="1">
    <source>
        <dbReference type="ARBA" id="ARBA00022490"/>
    </source>
</evidence>
<evidence type="ECO:0000313" key="9">
    <source>
        <dbReference type="Proteomes" id="UP001055025"/>
    </source>
</evidence>
<feature type="domain" description="Helix-hairpin-helix DNA-binding motif class 1" evidence="7">
    <location>
        <begin position="110"/>
        <end position="129"/>
    </location>
</feature>
<dbReference type="InterPro" id="IPR000085">
    <property type="entry name" value="RuvA"/>
</dbReference>
<comment type="caution">
    <text evidence="6">Lacks conserved residue(s) required for the propagation of feature annotation.</text>
</comment>
<keyword evidence="8" id="KW-0067">ATP-binding</keyword>
<evidence type="ECO:0000256" key="5">
    <source>
        <dbReference type="ARBA" id="ARBA00023204"/>
    </source>
</evidence>
<dbReference type="SUPFAM" id="SSF47781">
    <property type="entry name" value="RuvA domain 2-like"/>
    <property type="match status" value="1"/>
</dbReference>
<dbReference type="SUPFAM" id="SSF50249">
    <property type="entry name" value="Nucleic acid-binding proteins"/>
    <property type="match status" value="1"/>
</dbReference>
<dbReference type="Gene3D" id="1.10.8.10">
    <property type="entry name" value="DNA helicase RuvA subunit, C-terminal domain"/>
    <property type="match status" value="1"/>
</dbReference>
<evidence type="ECO:0000256" key="3">
    <source>
        <dbReference type="ARBA" id="ARBA00023125"/>
    </source>
</evidence>
<dbReference type="GO" id="GO:0005524">
    <property type="term" value="F:ATP binding"/>
    <property type="evidence" value="ECO:0007669"/>
    <property type="project" value="InterPro"/>
</dbReference>
<dbReference type="HAMAP" id="MF_00031">
    <property type="entry name" value="DNA_HJ_migration_RuvA"/>
    <property type="match status" value="1"/>
</dbReference>
<sequence>MIAQLTGTVVDASQPGAVVLDVRGVGYELGVSRTTAADLPAPGTPGVTLLTRLRVSENAVALFGFSTREERAVFDRLVQIPKVGPALALKILSSFTPRQLAEVVACQDVGRMTAVPGVGKKSAPRLLLDLAQAFSKDPELKAIASAAAPLDLVGAGPAPTGGPSVVEEATAALLAMGLTPQEAEVVFEGLPDDATVEQAVRYALKRIGGRP</sequence>
<dbReference type="Pfam" id="PF01330">
    <property type="entry name" value="RuvA_N"/>
    <property type="match status" value="1"/>
</dbReference>
<gene>
    <name evidence="6 8" type="primary">ruvA</name>
    <name evidence="8" type="ORF">ATOP_13900</name>
</gene>
<dbReference type="Pfam" id="PF07499">
    <property type="entry name" value="RuvA_C"/>
    <property type="match status" value="1"/>
</dbReference>
<dbReference type="NCBIfam" id="TIGR00084">
    <property type="entry name" value="ruvA"/>
    <property type="match status" value="1"/>
</dbReference>
<feature type="domain" description="Helix-hairpin-helix DNA-binding motif class 1" evidence="7">
    <location>
        <begin position="75"/>
        <end position="94"/>
    </location>
</feature>
<keyword evidence="2 6" id="KW-0227">DNA damage</keyword>
<evidence type="ECO:0000256" key="2">
    <source>
        <dbReference type="ARBA" id="ARBA00022763"/>
    </source>
</evidence>
<comment type="function">
    <text evidence="6">The RuvA-RuvB-RuvC complex processes Holliday junction (HJ) DNA during genetic recombination and DNA repair, while the RuvA-RuvB complex plays an important role in the rescue of blocked DNA replication forks via replication fork reversal (RFR). RuvA specifically binds to HJ cruciform DNA, conferring on it an open structure. The RuvB hexamer acts as an ATP-dependent pump, pulling dsDNA into and through the RuvAB complex. HJ branch migration allows RuvC to scan DNA until it finds its consensus sequence, where it cleaves and resolves the cruciform DNA.</text>
</comment>
<dbReference type="Pfam" id="PF14520">
    <property type="entry name" value="HHH_5"/>
    <property type="match status" value="1"/>
</dbReference>
<accession>A0AAV5B4U1</accession>
<comment type="domain">
    <text evidence="6">Has three domains with a flexible linker between the domains II and III and assumes an 'L' shape. Domain III is highly mobile and contacts RuvB.</text>
</comment>
<comment type="similarity">
    <text evidence="6">Belongs to the RuvA family.</text>
</comment>
<dbReference type="GO" id="GO:0006281">
    <property type="term" value="P:DNA repair"/>
    <property type="evidence" value="ECO:0007669"/>
    <property type="project" value="UniProtKB-UniRule"/>
</dbReference>
<dbReference type="InterPro" id="IPR003583">
    <property type="entry name" value="Hlx-hairpin-Hlx_DNA-bd_motif"/>
</dbReference>
<dbReference type="Proteomes" id="UP001055025">
    <property type="component" value="Unassembled WGS sequence"/>
</dbReference>
<proteinExistence type="inferred from homology"/>
<keyword evidence="8" id="KW-0347">Helicase</keyword>
<dbReference type="Gene3D" id="2.40.50.140">
    <property type="entry name" value="Nucleic acid-binding proteins"/>
    <property type="match status" value="1"/>
</dbReference>
<dbReference type="CDD" id="cd14332">
    <property type="entry name" value="UBA_RuvA_C"/>
    <property type="match status" value="1"/>
</dbReference>
<keyword evidence="4 6" id="KW-0233">DNA recombination</keyword>